<dbReference type="EMBL" id="JAHWGI010000137">
    <property type="protein sequence ID" value="KAK3909998.1"/>
    <property type="molecule type" value="Genomic_DNA"/>
</dbReference>
<dbReference type="AlphaFoldDB" id="A0AAE1GW64"/>
<dbReference type="Proteomes" id="UP001219518">
    <property type="component" value="Unassembled WGS sequence"/>
</dbReference>
<accession>A0AAE1GW64</accession>
<evidence type="ECO:0000313" key="2">
    <source>
        <dbReference type="Proteomes" id="UP001219518"/>
    </source>
</evidence>
<evidence type="ECO:0000313" key="1">
    <source>
        <dbReference type="EMBL" id="KAK3909998.1"/>
    </source>
</evidence>
<keyword evidence="2" id="KW-1185">Reference proteome</keyword>
<comment type="caution">
    <text evidence="1">The sequence shown here is derived from an EMBL/GenBank/DDBJ whole genome shotgun (WGS) entry which is preliminary data.</text>
</comment>
<proteinExistence type="predicted"/>
<gene>
    <name evidence="1" type="ORF">KUF71_020007</name>
</gene>
<protein>
    <submittedName>
        <fullName evidence="1">COPII coat assembly protein sec16</fullName>
    </submittedName>
</protein>
<reference evidence="1" key="1">
    <citation type="submission" date="2021-07" db="EMBL/GenBank/DDBJ databases">
        <authorList>
            <person name="Catto M.A."/>
            <person name="Jacobson A."/>
            <person name="Kennedy G."/>
            <person name="Labadie P."/>
            <person name="Hunt B.G."/>
            <person name="Srinivasan R."/>
        </authorList>
    </citation>
    <scope>NUCLEOTIDE SEQUENCE</scope>
    <source>
        <strain evidence="1">PL_HMW_Pooled</strain>
        <tissue evidence="1">Head</tissue>
    </source>
</reference>
<sequence length="87" mass="10298">MRLHYIELIVFGRCGVRFSQDHQRLSSCRVLCQPEEVVFYCFPIGVLRTALADHQVTSDSLPEELYFKRIHVFYIVENIRHTFVKPV</sequence>
<reference evidence="1" key="2">
    <citation type="journal article" date="2023" name="BMC Genomics">
        <title>Pest status, molecular evolution, and epigenetic factors derived from the genome assembly of Frankliniella fusca, a thysanopteran phytovirus vector.</title>
        <authorList>
            <person name="Catto M.A."/>
            <person name="Labadie P.E."/>
            <person name="Jacobson A.L."/>
            <person name="Kennedy G.G."/>
            <person name="Srinivasan R."/>
            <person name="Hunt B.G."/>
        </authorList>
    </citation>
    <scope>NUCLEOTIDE SEQUENCE</scope>
    <source>
        <strain evidence="1">PL_HMW_Pooled</strain>
    </source>
</reference>
<organism evidence="1 2">
    <name type="scientific">Frankliniella fusca</name>
    <dbReference type="NCBI Taxonomy" id="407009"/>
    <lineage>
        <taxon>Eukaryota</taxon>
        <taxon>Metazoa</taxon>
        <taxon>Ecdysozoa</taxon>
        <taxon>Arthropoda</taxon>
        <taxon>Hexapoda</taxon>
        <taxon>Insecta</taxon>
        <taxon>Pterygota</taxon>
        <taxon>Neoptera</taxon>
        <taxon>Paraneoptera</taxon>
        <taxon>Thysanoptera</taxon>
        <taxon>Terebrantia</taxon>
        <taxon>Thripoidea</taxon>
        <taxon>Thripidae</taxon>
        <taxon>Frankliniella</taxon>
    </lineage>
</organism>
<name>A0AAE1GW64_9NEOP</name>